<sequence length="397" mass="46086">MNNYVKHLLACLLLFSAINLYAQNNRSICFAFYDGTFNADVGSLPLSDTAVIPSLKNIESFYNNVNESNYRPLVQALLSYKQEHELNDWLYYQLVRKTAQHISPKEKNYSNYTLYKWFLMVKSGYDARLALAGKKIIFYVYNNEDISDIPSYTVNGKKYMCLNIHDYPGTDLTAEPAIPVDINVPGAVNQFSYKVTRMPDFTPADYIEKDLQFTYRHKAYYFKIKLNPLVDSIFRNYPVVDFESYFNIPLSKETYGSLIPLLKQNIGRMDITKGVDYLMHFTRYAFLYENDNVNFGKEKRLSPEETLFAQYSDCDDRAALFFYLVKEIYNLPMIAVLYPTHITMAVQFEKPVGKPLLYKGKAYSFCEPTPQLHDLKIGQVSASLTQIPYKVVYEYNP</sequence>
<dbReference type="Proteomes" id="UP000198942">
    <property type="component" value="Unassembled WGS sequence"/>
</dbReference>
<evidence type="ECO:0000313" key="3">
    <source>
        <dbReference type="Proteomes" id="UP000198942"/>
    </source>
</evidence>
<proteinExistence type="predicted"/>
<evidence type="ECO:0000313" key="2">
    <source>
        <dbReference type="EMBL" id="SEM62210.1"/>
    </source>
</evidence>
<feature type="chain" id="PRO_5011542437" description="Transglutaminase-like superfamily protein" evidence="1">
    <location>
        <begin position="23"/>
        <end position="397"/>
    </location>
</feature>
<gene>
    <name evidence="2" type="ORF">SAMN05192574_101213</name>
</gene>
<evidence type="ECO:0000256" key="1">
    <source>
        <dbReference type="SAM" id="SignalP"/>
    </source>
</evidence>
<dbReference type="STRING" id="551995.SAMN05192574_101213"/>
<evidence type="ECO:0008006" key="4">
    <source>
        <dbReference type="Google" id="ProtNLM"/>
    </source>
</evidence>
<feature type="signal peptide" evidence="1">
    <location>
        <begin position="1"/>
        <end position="22"/>
    </location>
</feature>
<accession>A0A1H7ZUU5</accession>
<dbReference type="RefSeq" id="WP_244280799.1">
    <property type="nucleotide sequence ID" value="NZ_FOCL01000001.1"/>
</dbReference>
<dbReference type="AlphaFoldDB" id="A0A1H7ZUU5"/>
<dbReference type="EMBL" id="FOCL01000001">
    <property type="protein sequence ID" value="SEM62210.1"/>
    <property type="molecule type" value="Genomic_DNA"/>
</dbReference>
<keyword evidence="3" id="KW-1185">Reference proteome</keyword>
<organism evidence="2 3">
    <name type="scientific">Mucilaginibacter gossypiicola</name>
    <dbReference type="NCBI Taxonomy" id="551995"/>
    <lineage>
        <taxon>Bacteria</taxon>
        <taxon>Pseudomonadati</taxon>
        <taxon>Bacteroidota</taxon>
        <taxon>Sphingobacteriia</taxon>
        <taxon>Sphingobacteriales</taxon>
        <taxon>Sphingobacteriaceae</taxon>
        <taxon>Mucilaginibacter</taxon>
    </lineage>
</organism>
<keyword evidence="1" id="KW-0732">Signal</keyword>
<name>A0A1H7ZUU5_9SPHI</name>
<protein>
    <recommendedName>
        <fullName evidence="4">Transglutaminase-like superfamily protein</fullName>
    </recommendedName>
</protein>
<reference evidence="3" key="1">
    <citation type="submission" date="2016-10" db="EMBL/GenBank/DDBJ databases">
        <authorList>
            <person name="Varghese N."/>
            <person name="Submissions S."/>
        </authorList>
    </citation>
    <scope>NUCLEOTIDE SEQUENCE [LARGE SCALE GENOMIC DNA]</scope>
    <source>
        <strain evidence="3">Gh-48</strain>
    </source>
</reference>